<protein>
    <submittedName>
        <fullName evidence="11">Methyl-cpg-binding domain-containing protein 4</fullName>
    </submittedName>
</protein>
<dbReference type="GO" id="GO:0003677">
    <property type="term" value="F:DNA binding"/>
    <property type="evidence" value="ECO:0007669"/>
    <property type="project" value="UniProtKB-KW"/>
</dbReference>
<dbReference type="PANTHER" id="PTHR12396">
    <property type="entry name" value="METHYL-CPG BINDING PROTEIN, MBD"/>
    <property type="match status" value="1"/>
</dbReference>
<evidence type="ECO:0000259" key="10">
    <source>
        <dbReference type="PROSITE" id="PS51050"/>
    </source>
</evidence>
<feature type="domain" description="MBD" evidence="9">
    <location>
        <begin position="57"/>
        <end position="128"/>
    </location>
</feature>
<dbReference type="Gene3D" id="3.30.890.10">
    <property type="entry name" value="Methyl-cpg-binding Protein 2, Chain A"/>
    <property type="match status" value="1"/>
</dbReference>
<keyword evidence="7" id="KW-0804">Transcription</keyword>
<dbReference type="Pfam" id="PF01429">
    <property type="entry name" value="MBD"/>
    <property type="match status" value="1"/>
</dbReference>
<evidence type="ECO:0000256" key="4">
    <source>
        <dbReference type="ARBA" id="ARBA00022833"/>
    </source>
</evidence>
<dbReference type="PROSITE" id="PS51050">
    <property type="entry name" value="ZF_CW"/>
    <property type="match status" value="1"/>
</dbReference>
<keyword evidence="5" id="KW-0805">Transcription regulation</keyword>
<evidence type="ECO:0000256" key="7">
    <source>
        <dbReference type="ARBA" id="ARBA00023163"/>
    </source>
</evidence>
<dbReference type="SUPFAM" id="SSF54171">
    <property type="entry name" value="DNA-binding domain"/>
    <property type="match status" value="1"/>
</dbReference>
<dbReference type="PANTHER" id="PTHR12396:SF10">
    <property type="entry name" value="METHYL-CPG-BINDING DOMAIN-CONTAINING PROTEIN 1-RELATED"/>
    <property type="match status" value="1"/>
</dbReference>
<dbReference type="EMBL" id="BMAC01000036">
    <property type="protein sequence ID" value="GFP82024.1"/>
    <property type="molecule type" value="Genomic_DNA"/>
</dbReference>
<keyword evidence="3" id="KW-0863">Zinc-finger</keyword>
<proteinExistence type="predicted"/>
<dbReference type="InterPro" id="IPR011124">
    <property type="entry name" value="Znf_CW"/>
</dbReference>
<evidence type="ECO:0000256" key="6">
    <source>
        <dbReference type="ARBA" id="ARBA00023125"/>
    </source>
</evidence>
<evidence type="ECO:0000256" key="3">
    <source>
        <dbReference type="ARBA" id="ARBA00022771"/>
    </source>
</evidence>
<dbReference type="Proteomes" id="UP000653305">
    <property type="component" value="Unassembled WGS sequence"/>
</dbReference>
<dbReference type="CDD" id="cd01396">
    <property type="entry name" value="MeCP2_MBD"/>
    <property type="match status" value="1"/>
</dbReference>
<evidence type="ECO:0000256" key="2">
    <source>
        <dbReference type="ARBA" id="ARBA00022723"/>
    </source>
</evidence>
<keyword evidence="4" id="KW-0862">Zinc</keyword>
<keyword evidence="8" id="KW-0539">Nucleus</keyword>
<name>A0A830BB68_9LAMI</name>
<dbReference type="AlphaFoldDB" id="A0A830BB68"/>
<dbReference type="Pfam" id="PF07496">
    <property type="entry name" value="zf-CW"/>
    <property type="match status" value="1"/>
</dbReference>
<dbReference type="InterPro" id="IPR016177">
    <property type="entry name" value="DNA-bd_dom_sf"/>
</dbReference>
<evidence type="ECO:0000256" key="1">
    <source>
        <dbReference type="ARBA" id="ARBA00004123"/>
    </source>
</evidence>
<evidence type="ECO:0000259" key="9">
    <source>
        <dbReference type="PROSITE" id="PS50982"/>
    </source>
</evidence>
<organism evidence="11 12">
    <name type="scientific">Phtheirospermum japonicum</name>
    <dbReference type="NCBI Taxonomy" id="374723"/>
    <lineage>
        <taxon>Eukaryota</taxon>
        <taxon>Viridiplantae</taxon>
        <taxon>Streptophyta</taxon>
        <taxon>Embryophyta</taxon>
        <taxon>Tracheophyta</taxon>
        <taxon>Spermatophyta</taxon>
        <taxon>Magnoliopsida</taxon>
        <taxon>eudicotyledons</taxon>
        <taxon>Gunneridae</taxon>
        <taxon>Pentapetalae</taxon>
        <taxon>asterids</taxon>
        <taxon>lamiids</taxon>
        <taxon>Lamiales</taxon>
        <taxon>Orobanchaceae</taxon>
        <taxon>Orobanchaceae incertae sedis</taxon>
        <taxon>Phtheirospermum</taxon>
    </lineage>
</organism>
<reference evidence="11" key="1">
    <citation type="submission" date="2020-07" db="EMBL/GenBank/DDBJ databases">
        <title>Ethylene signaling mediates host invasion by parasitic plants.</title>
        <authorList>
            <person name="Yoshida S."/>
        </authorList>
    </citation>
    <scope>NUCLEOTIDE SEQUENCE</scope>
    <source>
        <strain evidence="11">Okayama</strain>
    </source>
</reference>
<gene>
    <name evidence="11" type="ORF">PHJA_000345700</name>
</gene>
<dbReference type="InterPro" id="IPR001739">
    <property type="entry name" value="Methyl_CpG_DNA-bd"/>
</dbReference>
<keyword evidence="12" id="KW-1185">Reference proteome</keyword>
<comment type="caution">
    <text evidence="11">The sequence shown here is derived from an EMBL/GenBank/DDBJ whole genome shotgun (WGS) entry which is preliminary data.</text>
</comment>
<evidence type="ECO:0000313" key="11">
    <source>
        <dbReference type="EMBL" id="GFP82024.1"/>
    </source>
</evidence>
<dbReference type="GO" id="GO:0008270">
    <property type="term" value="F:zinc ion binding"/>
    <property type="evidence" value="ECO:0007669"/>
    <property type="project" value="UniProtKB-KW"/>
</dbReference>
<evidence type="ECO:0000313" key="12">
    <source>
        <dbReference type="Proteomes" id="UP000653305"/>
    </source>
</evidence>
<keyword evidence="6" id="KW-0238">DNA-binding</keyword>
<feature type="domain" description="CW-type" evidence="10">
    <location>
        <begin position="1"/>
        <end position="51"/>
    </location>
</feature>
<dbReference type="OrthoDB" id="10072024at2759"/>
<dbReference type="GO" id="GO:0005634">
    <property type="term" value="C:nucleus"/>
    <property type="evidence" value="ECO:0007669"/>
    <property type="project" value="UniProtKB-SubCell"/>
</dbReference>
<dbReference type="SMART" id="SM00391">
    <property type="entry name" value="MBD"/>
    <property type="match status" value="1"/>
</dbReference>
<evidence type="ECO:0000256" key="8">
    <source>
        <dbReference type="ARBA" id="ARBA00023242"/>
    </source>
</evidence>
<evidence type="ECO:0000256" key="5">
    <source>
        <dbReference type="ARBA" id="ARBA00023015"/>
    </source>
</evidence>
<accession>A0A830BB68</accession>
<keyword evidence="2" id="KW-0479">Metal-binding</keyword>
<comment type="subcellular location">
    <subcellularLocation>
        <location evidence="1">Nucleus</location>
    </subcellularLocation>
</comment>
<dbReference type="PROSITE" id="PS50982">
    <property type="entry name" value="MBD"/>
    <property type="match status" value="1"/>
</dbReference>
<sequence>MWSVQCAECFKWRVIPTQEEYEQIRSKFIEDPFVCTKKSGISCDDPADINYDKSQTWVIDKPNVPKTPLGFKRRMVMRRDCSRMDCYYSAPNGKKLRASTDVVKFLDQHPEYKKDVSVNDFSFTSPKVLEGTTPEDETED</sequence>